<dbReference type="Gene3D" id="3.60.15.10">
    <property type="entry name" value="Ribonuclease Z/Hydroxyacylglutathione hydrolase-like"/>
    <property type="match status" value="1"/>
</dbReference>
<dbReference type="Proteomes" id="UP001596414">
    <property type="component" value="Unassembled WGS sequence"/>
</dbReference>
<sequence length="206" mass="22527">MTEDDTADGTEKPEITTWDGGLSWIAHPDERGQRTSHALQTESGVWVIDPVDMDGLDDQLAALGDVAGVLVLLDRHTRDAEAVADRHNVDIHVPEWMTLARSKLESPAEPVGETLPGTKYTIHQLIATDEWEEAVLVDDAEQTLVVPEAVGTLPAFEGERQLGIHPGVDDPPMALLDWEPNRILVGHGQSIHSDADSELRTVLDDK</sequence>
<organism evidence="2 3">
    <name type="scientific">Halovenus rubra</name>
    <dbReference type="NCBI Taxonomy" id="869890"/>
    <lineage>
        <taxon>Archaea</taxon>
        <taxon>Methanobacteriati</taxon>
        <taxon>Methanobacteriota</taxon>
        <taxon>Stenosarchaea group</taxon>
        <taxon>Halobacteria</taxon>
        <taxon>Halobacteriales</taxon>
        <taxon>Haloarculaceae</taxon>
        <taxon>Halovenus</taxon>
    </lineage>
</organism>
<comment type="caution">
    <text evidence="2">The sequence shown here is derived from an EMBL/GenBank/DDBJ whole genome shotgun (WGS) entry which is preliminary data.</text>
</comment>
<reference evidence="2 3" key="1">
    <citation type="journal article" date="2014" name="Int. J. Syst. Evol. Microbiol.">
        <title>Complete genome sequence of Corynebacterium casei LMG S-19264T (=DSM 44701T), isolated from a smear-ripened cheese.</title>
        <authorList>
            <consortium name="US DOE Joint Genome Institute (JGI-PGF)"/>
            <person name="Walter F."/>
            <person name="Albersmeier A."/>
            <person name="Kalinowski J."/>
            <person name="Ruckert C."/>
        </authorList>
    </citation>
    <scope>NUCLEOTIDE SEQUENCE [LARGE SCALE GENOMIC DNA]</scope>
    <source>
        <strain evidence="2 3">CGMCC 4.7215</strain>
    </source>
</reference>
<evidence type="ECO:0000313" key="3">
    <source>
        <dbReference type="Proteomes" id="UP001596414"/>
    </source>
</evidence>
<dbReference type="AlphaFoldDB" id="A0ABD5XAY7"/>
<evidence type="ECO:0000256" key="1">
    <source>
        <dbReference type="SAM" id="MobiDB-lite"/>
    </source>
</evidence>
<accession>A0ABD5XAY7</accession>
<evidence type="ECO:0000313" key="2">
    <source>
        <dbReference type="EMBL" id="MFC7127734.1"/>
    </source>
</evidence>
<proteinExistence type="predicted"/>
<feature type="region of interest" description="Disordered" evidence="1">
    <location>
        <begin position="1"/>
        <end position="23"/>
    </location>
</feature>
<protein>
    <recommendedName>
        <fullName evidence="4">MBL fold metallo-hydrolase</fullName>
    </recommendedName>
</protein>
<dbReference type="InterPro" id="IPR036866">
    <property type="entry name" value="RibonucZ/Hydroxyglut_hydro"/>
</dbReference>
<dbReference type="EMBL" id="JBHSZQ010000052">
    <property type="protein sequence ID" value="MFC7127734.1"/>
    <property type="molecule type" value="Genomic_DNA"/>
</dbReference>
<dbReference type="SUPFAM" id="SSF56281">
    <property type="entry name" value="Metallo-hydrolase/oxidoreductase"/>
    <property type="match status" value="1"/>
</dbReference>
<gene>
    <name evidence="2" type="ORF">ACFQJ7_17195</name>
</gene>
<evidence type="ECO:0008006" key="4">
    <source>
        <dbReference type="Google" id="ProtNLM"/>
    </source>
</evidence>
<name>A0ABD5XAY7_9EURY</name>
<dbReference type="RefSeq" id="WP_267636810.1">
    <property type="nucleotide sequence ID" value="NZ_JAODIY010000006.1"/>
</dbReference>